<dbReference type="Proteomes" id="UP001528040">
    <property type="component" value="Unassembled WGS sequence"/>
</dbReference>
<feature type="domain" description="PPM-type phosphatase" evidence="1">
    <location>
        <begin position="1"/>
        <end position="216"/>
    </location>
</feature>
<evidence type="ECO:0000313" key="3">
    <source>
        <dbReference type="Proteomes" id="UP001528040"/>
    </source>
</evidence>
<dbReference type="SUPFAM" id="SSF81606">
    <property type="entry name" value="PP2C-like"/>
    <property type="match status" value="1"/>
</dbReference>
<dbReference type="Gene3D" id="3.60.40.10">
    <property type="entry name" value="PPM-type phosphatase domain"/>
    <property type="match status" value="1"/>
</dbReference>
<dbReference type="InterPro" id="IPR036457">
    <property type="entry name" value="PPM-type-like_dom_sf"/>
</dbReference>
<protein>
    <submittedName>
        <fullName evidence="2">SpoIIE family protein phosphatase</fullName>
    </submittedName>
</protein>
<name>A0ABT4W5W7_9RHOB</name>
<dbReference type="RefSeq" id="WP_271055581.1">
    <property type="nucleotide sequence ID" value="NZ_JAQIIO010000020.1"/>
</dbReference>
<proteinExistence type="predicted"/>
<gene>
    <name evidence="2" type="ORF">O2N63_17405</name>
</gene>
<organism evidence="2 3">
    <name type="scientific">Aliiroseovarius salicola</name>
    <dbReference type="NCBI Taxonomy" id="3009082"/>
    <lineage>
        <taxon>Bacteria</taxon>
        <taxon>Pseudomonadati</taxon>
        <taxon>Pseudomonadota</taxon>
        <taxon>Alphaproteobacteria</taxon>
        <taxon>Rhodobacterales</taxon>
        <taxon>Paracoccaceae</taxon>
        <taxon>Aliiroseovarius</taxon>
    </lineage>
</organism>
<dbReference type="PROSITE" id="PS51746">
    <property type="entry name" value="PPM_2"/>
    <property type="match status" value="1"/>
</dbReference>
<keyword evidence="3" id="KW-1185">Reference proteome</keyword>
<feature type="non-terminal residue" evidence="2">
    <location>
        <position position="1"/>
    </location>
</feature>
<accession>A0ABT4W5W7</accession>
<dbReference type="SMART" id="SM00331">
    <property type="entry name" value="PP2C_SIG"/>
    <property type="match status" value="1"/>
</dbReference>
<reference evidence="2 3" key="1">
    <citation type="submission" date="2023-01" db="EMBL/GenBank/DDBJ databases">
        <authorList>
            <person name="Yoon J.-W."/>
        </authorList>
    </citation>
    <scope>NUCLEOTIDE SEQUENCE [LARGE SCALE GENOMIC DNA]</scope>
    <source>
        <strain evidence="2 3">KMU-50</strain>
    </source>
</reference>
<dbReference type="CDD" id="cd00143">
    <property type="entry name" value="PP2Cc"/>
    <property type="match status" value="1"/>
</dbReference>
<sequence length="231" mass="25093">GMGGHDAGDVASSLVRDAWRTLFDALLEQEGQRESKLVDGLVHATMNANRAISDYVDNLDRAAMMGSTLLGVLLLDRRLFWVSIGDSPLYLHRNGRLIRVNEDHSMAPIIDAQAADGTISVEQARQHPDRNQLTSVVAGGPIPRIDCPSLPLELAQGDIILVASDGLQSLEDIEIQSLLNTHQAAPAQDISMILLQALQAVGNRDQDNISIAVIKPLNIRKQAMSEVKQVQ</sequence>
<evidence type="ECO:0000259" key="1">
    <source>
        <dbReference type="PROSITE" id="PS51746"/>
    </source>
</evidence>
<evidence type="ECO:0000313" key="2">
    <source>
        <dbReference type="EMBL" id="MDA5095870.1"/>
    </source>
</evidence>
<comment type="caution">
    <text evidence="2">The sequence shown here is derived from an EMBL/GenBank/DDBJ whole genome shotgun (WGS) entry which is preliminary data.</text>
</comment>
<dbReference type="EMBL" id="JAQIIO010000020">
    <property type="protein sequence ID" value="MDA5095870.1"/>
    <property type="molecule type" value="Genomic_DNA"/>
</dbReference>
<dbReference type="InterPro" id="IPR001932">
    <property type="entry name" value="PPM-type_phosphatase-like_dom"/>
</dbReference>
<dbReference type="Pfam" id="PF13672">
    <property type="entry name" value="PP2C_2"/>
    <property type="match status" value="1"/>
</dbReference>